<dbReference type="Gene3D" id="3.40.50.2300">
    <property type="match status" value="1"/>
</dbReference>
<dbReference type="STRING" id="1561998.A0A1I7U499"/>
<dbReference type="WBParaSite" id="Csp11.Scaffold629.g14703.t1">
    <property type="protein sequence ID" value="Csp11.Scaffold629.g14703.t1"/>
    <property type="gene ID" value="Csp11.Scaffold629.g14703"/>
</dbReference>
<dbReference type="Proteomes" id="UP000095282">
    <property type="component" value="Unplaced"/>
</dbReference>
<proteinExistence type="predicted"/>
<dbReference type="SUPFAM" id="SSF101690">
    <property type="entry name" value="PAZ domain"/>
    <property type="match status" value="1"/>
</dbReference>
<organism evidence="1 2">
    <name type="scientific">Caenorhabditis tropicalis</name>
    <dbReference type="NCBI Taxonomy" id="1561998"/>
    <lineage>
        <taxon>Eukaryota</taxon>
        <taxon>Metazoa</taxon>
        <taxon>Ecdysozoa</taxon>
        <taxon>Nematoda</taxon>
        <taxon>Chromadorea</taxon>
        <taxon>Rhabditida</taxon>
        <taxon>Rhabditina</taxon>
        <taxon>Rhabditomorpha</taxon>
        <taxon>Rhabditoidea</taxon>
        <taxon>Rhabditidae</taxon>
        <taxon>Peloderinae</taxon>
        <taxon>Caenorhabditis</taxon>
    </lineage>
</organism>
<evidence type="ECO:0000313" key="1">
    <source>
        <dbReference type="Proteomes" id="UP000095282"/>
    </source>
</evidence>
<evidence type="ECO:0000313" key="2">
    <source>
        <dbReference type="WBParaSite" id="Csp11.Scaffold629.g14703.t1"/>
    </source>
</evidence>
<name>A0A1I7U499_9PELO</name>
<dbReference type="Gene3D" id="2.170.260.10">
    <property type="entry name" value="paz domain"/>
    <property type="match status" value="1"/>
</dbReference>
<sequence length="552" mass="61676">MSIQNKRVFRYQVTITKFWKTDDGRMKTIELNGARGSDRQRQAIFFGLIKESLPKNLTWAYDGAASLFTMEHLESTIFHYDSTNIPEGADSIFRGSRGSLTISITLNTELHTGGILDQGACAVRYMMHIILMTYPRSTDTLTIAEGGKEAFEAGSRGRRGWIHVKPGVGAGIKIVKNRKGEDEVHVILDYKQTQFFTAGPRSDVIDKNMLFEDKDSATKFFKDLKMTTTYSNQPVTFHNFSREEISELTYTDKNTNEQKAVLEEGIRVAKGKRSDYNPKWPAVQTRPFKRGIYSFPIENLKMAPNQKLGPRHGNPPGCVAPRIRYQETRRVGESIGLLSTNPILQGFGIDIQSTPVTVQAVKVPIPGIQFQGAMVTPDITKQATWNISGKFIQPAKIPKILILYGSSEFSGKVEALEGPLKKTASGLGVTIGIISSVDLEQAYPDLSNAEAIDERMESLKALKEKPLVIHVDRNTQQTHALLKLKERQCQVITQQLDVDKALKKNSPGWSTLQNILLKMNVKSGGLNHKVLPDPMITPIVREEYTDTSIDHP</sequence>
<dbReference type="SUPFAM" id="SSF53098">
    <property type="entry name" value="Ribonuclease H-like"/>
    <property type="match status" value="1"/>
</dbReference>
<accession>A0A1I7U499</accession>
<dbReference type="InterPro" id="IPR036085">
    <property type="entry name" value="PAZ_dom_sf"/>
</dbReference>
<reference evidence="2" key="1">
    <citation type="submission" date="2016-11" db="UniProtKB">
        <authorList>
            <consortium name="WormBaseParasite"/>
        </authorList>
    </citation>
    <scope>IDENTIFICATION</scope>
</reference>
<keyword evidence="1" id="KW-1185">Reference proteome</keyword>
<dbReference type="PANTHER" id="PTHR22891">
    <property type="entry name" value="EUKARYOTIC TRANSLATION INITIATION FACTOR 2C"/>
    <property type="match status" value="1"/>
</dbReference>
<dbReference type="eggNOG" id="KOG1041">
    <property type="taxonomic scope" value="Eukaryota"/>
</dbReference>
<protein>
    <submittedName>
        <fullName evidence="2">Piwi domain-containing protein</fullName>
    </submittedName>
</protein>
<dbReference type="InterPro" id="IPR012337">
    <property type="entry name" value="RNaseH-like_sf"/>
</dbReference>
<dbReference type="AlphaFoldDB" id="A0A1I7U499"/>